<dbReference type="InterPro" id="IPR011990">
    <property type="entry name" value="TPR-like_helical_dom_sf"/>
</dbReference>
<evidence type="ECO:0000313" key="3">
    <source>
        <dbReference type="EMBL" id="GAA0862928.1"/>
    </source>
</evidence>
<dbReference type="SMART" id="SM00028">
    <property type="entry name" value="TPR"/>
    <property type="match status" value="3"/>
</dbReference>
<accession>A0ABN1M125</accession>
<evidence type="ECO:0000256" key="2">
    <source>
        <dbReference type="SAM" id="SignalP"/>
    </source>
</evidence>
<name>A0ABN1M125_9SPHN</name>
<keyword evidence="4" id="KW-1185">Reference proteome</keyword>
<evidence type="ECO:0000256" key="1">
    <source>
        <dbReference type="PROSITE-ProRule" id="PRU00339"/>
    </source>
</evidence>
<reference evidence="3 4" key="1">
    <citation type="journal article" date="2019" name="Int. J. Syst. Evol. Microbiol.">
        <title>The Global Catalogue of Microorganisms (GCM) 10K type strain sequencing project: providing services to taxonomists for standard genome sequencing and annotation.</title>
        <authorList>
            <consortium name="The Broad Institute Genomics Platform"/>
            <consortium name="The Broad Institute Genome Sequencing Center for Infectious Disease"/>
            <person name="Wu L."/>
            <person name="Ma J."/>
        </authorList>
    </citation>
    <scope>NUCLEOTIDE SEQUENCE [LARGE SCALE GENOMIC DNA]</scope>
    <source>
        <strain evidence="3 4">JCM 15910</strain>
    </source>
</reference>
<dbReference type="Pfam" id="PF13432">
    <property type="entry name" value="TPR_16"/>
    <property type="match status" value="1"/>
</dbReference>
<dbReference type="Proteomes" id="UP001500738">
    <property type="component" value="Unassembled WGS sequence"/>
</dbReference>
<keyword evidence="2" id="KW-0732">Signal</keyword>
<dbReference type="Gene3D" id="1.25.40.10">
    <property type="entry name" value="Tetratricopeptide repeat domain"/>
    <property type="match status" value="1"/>
</dbReference>
<dbReference type="EMBL" id="BAAAFE010000004">
    <property type="protein sequence ID" value="GAA0862928.1"/>
    <property type="molecule type" value="Genomic_DNA"/>
</dbReference>
<dbReference type="PROSITE" id="PS50005">
    <property type="entry name" value="TPR"/>
    <property type="match status" value="2"/>
</dbReference>
<feature type="repeat" description="TPR" evidence="1">
    <location>
        <begin position="44"/>
        <end position="77"/>
    </location>
</feature>
<dbReference type="SUPFAM" id="SSF48452">
    <property type="entry name" value="TPR-like"/>
    <property type="match status" value="1"/>
</dbReference>
<comment type="caution">
    <text evidence="3">The sequence shown here is derived from an EMBL/GenBank/DDBJ whole genome shotgun (WGS) entry which is preliminary data.</text>
</comment>
<dbReference type="InterPro" id="IPR019734">
    <property type="entry name" value="TPR_rpt"/>
</dbReference>
<organism evidence="3 4">
    <name type="scientific">Sphingopyxis soli</name>
    <dbReference type="NCBI Taxonomy" id="592051"/>
    <lineage>
        <taxon>Bacteria</taxon>
        <taxon>Pseudomonadati</taxon>
        <taxon>Pseudomonadota</taxon>
        <taxon>Alphaproteobacteria</taxon>
        <taxon>Sphingomonadales</taxon>
        <taxon>Sphingomonadaceae</taxon>
        <taxon>Sphingopyxis</taxon>
    </lineage>
</organism>
<evidence type="ECO:0000313" key="4">
    <source>
        <dbReference type="Proteomes" id="UP001500738"/>
    </source>
</evidence>
<dbReference type="RefSeq" id="WP_215353626.1">
    <property type="nucleotide sequence ID" value="NZ_BAAAFE010000004.1"/>
</dbReference>
<protein>
    <recommendedName>
        <fullName evidence="5">Tetratricopeptide repeat protein</fullName>
    </recommendedName>
</protein>
<keyword evidence="1" id="KW-0802">TPR repeat</keyword>
<gene>
    <name evidence="3" type="ORF">GCM10009115_11550</name>
</gene>
<feature type="signal peptide" evidence="2">
    <location>
        <begin position="1"/>
        <end position="23"/>
    </location>
</feature>
<feature type="repeat" description="TPR" evidence="1">
    <location>
        <begin position="78"/>
        <end position="111"/>
    </location>
</feature>
<evidence type="ECO:0008006" key="5">
    <source>
        <dbReference type="Google" id="ProtNLM"/>
    </source>
</evidence>
<proteinExistence type="predicted"/>
<feature type="chain" id="PRO_5047084506" description="Tetratricopeptide repeat protein" evidence="2">
    <location>
        <begin position="24"/>
        <end position="183"/>
    </location>
</feature>
<sequence length="183" mass="18810">MHYRSSFGLFAACALFAAPPAVAADGDVGGGGSTPDQIAAAYDPTADYQAGADAYATGDYAAAAKAFRKIVAAVPKNPQANYLLGASLMAQGDYARAVKPFETALRYDEKMIDARRDLGIAQATLGKTEKATEQLAALKALQEACGGICANAAKITDGIARIEAAIAAGPQAQGWVEPEVRLA</sequence>